<accession>A0A366HV87</accession>
<evidence type="ECO:0000259" key="4">
    <source>
        <dbReference type="Pfam" id="PF22624"/>
    </source>
</evidence>
<reference evidence="5 6" key="1">
    <citation type="submission" date="2018-06" db="EMBL/GenBank/DDBJ databases">
        <title>Genomic Encyclopedia of Type Strains, Phase IV (KMG-IV): sequencing the most valuable type-strain genomes for metagenomic binning, comparative biology and taxonomic classification.</title>
        <authorList>
            <person name="Goeker M."/>
        </authorList>
    </citation>
    <scope>NUCLEOTIDE SEQUENCE [LARGE SCALE GENOMIC DNA]</scope>
    <source>
        <strain evidence="5 6">DSM 25532</strain>
    </source>
</reference>
<comment type="similarity">
    <text evidence="1">Belongs to the P-Pant transferase superfamily. Gsp/Sfp/HetI/AcpT family.</text>
</comment>
<dbReference type="Pfam" id="PF01648">
    <property type="entry name" value="ACPS"/>
    <property type="match status" value="1"/>
</dbReference>
<comment type="caution">
    <text evidence="5">The sequence shown here is derived from an EMBL/GenBank/DDBJ whole genome shotgun (WGS) entry which is preliminary data.</text>
</comment>
<evidence type="ECO:0000313" key="6">
    <source>
        <dbReference type="Proteomes" id="UP000253426"/>
    </source>
</evidence>
<dbReference type="GO" id="GO:0019878">
    <property type="term" value="P:lysine biosynthetic process via aminoadipic acid"/>
    <property type="evidence" value="ECO:0007669"/>
    <property type="project" value="TreeGrafter"/>
</dbReference>
<sequence>MSESGDRIHLYLCRPHWVTDADHLARCHDLLDDEEKTRHARFRFERDARLFLISHALVRTALSDFTSAEVPPVAWVFRSNAYGRPEVVPENGIHDLRFSLSHTHGLAVCAITSSADIGVDTEAESRKLDTAILAPRIMSPAELARFQSTSSAMQRKQFLSLWTLKEAFTKARGLGLNLPVEKLNFFVNGSSIHFGCPAEVEDKPRDWEFHLMQAQPEHHVALVTRKSGGTPASVTPRWFVPLAGDRNAEPPLQMIARA</sequence>
<evidence type="ECO:0000256" key="2">
    <source>
        <dbReference type="ARBA" id="ARBA00022679"/>
    </source>
</evidence>
<gene>
    <name evidence="5" type="ORF">DES53_101202</name>
</gene>
<keyword evidence="2 5" id="KW-0808">Transferase</keyword>
<evidence type="ECO:0000256" key="1">
    <source>
        <dbReference type="ARBA" id="ARBA00010990"/>
    </source>
</evidence>
<dbReference type="AlphaFoldDB" id="A0A366HV87"/>
<dbReference type="OrthoDB" id="195157at2"/>
<dbReference type="GO" id="GO:0008897">
    <property type="term" value="F:holo-[acyl-carrier-protein] synthase activity"/>
    <property type="evidence" value="ECO:0007669"/>
    <property type="project" value="InterPro"/>
</dbReference>
<keyword evidence="6" id="KW-1185">Reference proteome</keyword>
<organism evidence="5 6">
    <name type="scientific">Roseimicrobium gellanilyticum</name>
    <dbReference type="NCBI Taxonomy" id="748857"/>
    <lineage>
        <taxon>Bacteria</taxon>
        <taxon>Pseudomonadati</taxon>
        <taxon>Verrucomicrobiota</taxon>
        <taxon>Verrucomicrobiia</taxon>
        <taxon>Verrucomicrobiales</taxon>
        <taxon>Verrucomicrobiaceae</taxon>
        <taxon>Roseimicrobium</taxon>
    </lineage>
</organism>
<dbReference type="EMBL" id="QNRR01000001">
    <property type="protein sequence ID" value="RBP47405.1"/>
    <property type="molecule type" value="Genomic_DNA"/>
</dbReference>
<feature type="domain" description="4'-phosphopantetheinyl transferase N-terminal" evidence="4">
    <location>
        <begin position="16"/>
        <end position="110"/>
    </location>
</feature>
<dbReference type="InterPro" id="IPR008278">
    <property type="entry name" value="4-PPantetheinyl_Trfase_dom"/>
</dbReference>
<evidence type="ECO:0000313" key="5">
    <source>
        <dbReference type="EMBL" id="RBP47405.1"/>
    </source>
</evidence>
<dbReference type="InterPro" id="IPR050559">
    <property type="entry name" value="P-Pant_transferase_sf"/>
</dbReference>
<dbReference type="Gene3D" id="3.90.470.20">
    <property type="entry name" value="4'-phosphopantetheinyl transferase domain"/>
    <property type="match status" value="2"/>
</dbReference>
<dbReference type="InterPro" id="IPR037143">
    <property type="entry name" value="4-PPantetheinyl_Trfase_dom_sf"/>
</dbReference>
<dbReference type="SUPFAM" id="SSF56214">
    <property type="entry name" value="4'-phosphopantetheinyl transferase"/>
    <property type="match status" value="2"/>
</dbReference>
<dbReference type="PANTHER" id="PTHR12215:SF10">
    <property type="entry name" value="L-AMINOADIPATE-SEMIALDEHYDE DEHYDROGENASE-PHOSPHOPANTETHEINYL TRANSFERASE"/>
    <property type="match status" value="1"/>
</dbReference>
<dbReference type="RefSeq" id="WP_113956344.1">
    <property type="nucleotide sequence ID" value="NZ_QNRR01000001.1"/>
</dbReference>
<protein>
    <submittedName>
        <fullName evidence="5">4'-phosphopantetheinyl transferase</fullName>
    </submittedName>
</protein>
<dbReference type="Pfam" id="PF22624">
    <property type="entry name" value="AASDHPPT_N"/>
    <property type="match status" value="1"/>
</dbReference>
<proteinExistence type="inferred from homology"/>
<feature type="domain" description="4'-phosphopantetheinyl transferase" evidence="3">
    <location>
        <begin position="117"/>
        <end position="211"/>
    </location>
</feature>
<evidence type="ECO:0000259" key="3">
    <source>
        <dbReference type="Pfam" id="PF01648"/>
    </source>
</evidence>
<dbReference type="InterPro" id="IPR055066">
    <property type="entry name" value="AASDHPPT_N"/>
</dbReference>
<dbReference type="GO" id="GO:0005829">
    <property type="term" value="C:cytosol"/>
    <property type="evidence" value="ECO:0007669"/>
    <property type="project" value="TreeGrafter"/>
</dbReference>
<dbReference type="Proteomes" id="UP000253426">
    <property type="component" value="Unassembled WGS sequence"/>
</dbReference>
<dbReference type="GO" id="GO:0000287">
    <property type="term" value="F:magnesium ion binding"/>
    <property type="evidence" value="ECO:0007669"/>
    <property type="project" value="InterPro"/>
</dbReference>
<dbReference type="PANTHER" id="PTHR12215">
    <property type="entry name" value="PHOSPHOPANTETHEINE TRANSFERASE"/>
    <property type="match status" value="1"/>
</dbReference>
<name>A0A366HV87_9BACT</name>